<dbReference type="PANTHER" id="PTHR43495:SF2">
    <property type="entry name" value="D-SERINE_D-ALANINE_GLYCINE TRANSPORTER"/>
    <property type="match status" value="1"/>
</dbReference>
<organism evidence="12 13">
    <name type="scientific">Acinetobacter johnsonii</name>
    <dbReference type="NCBI Taxonomy" id="40214"/>
    <lineage>
        <taxon>Bacteria</taxon>
        <taxon>Pseudomonadati</taxon>
        <taxon>Pseudomonadota</taxon>
        <taxon>Gammaproteobacteria</taxon>
        <taxon>Moraxellales</taxon>
        <taxon>Moraxellaceae</taxon>
        <taxon>Acinetobacter</taxon>
    </lineage>
</organism>
<feature type="transmembrane region" description="Helical" evidence="8">
    <location>
        <begin position="182"/>
        <end position="202"/>
    </location>
</feature>
<dbReference type="AlphaFoldDB" id="A0A1R7QFS2"/>
<dbReference type="Gene3D" id="1.20.1740.10">
    <property type="entry name" value="Amino acid/polyamine transporter I"/>
    <property type="match status" value="1"/>
</dbReference>
<dbReference type="InterPro" id="IPR004841">
    <property type="entry name" value="AA-permease/SLC12A_dom"/>
</dbReference>
<keyword evidence="6 8" id="KW-1133">Transmembrane helix</keyword>
<dbReference type="GeneID" id="56339012"/>
<evidence type="ECO:0000256" key="3">
    <source>
        <dbReference type="ARBA" id="ARBA00022475"/>
    </source>
</evidence>
<dbReference type="EMBL" id="JAOCDR010000051">
    <property type="protein sequence ID" value="MDH0657338.1"/>
    <property type="molecule type" value="Genomic_DNA"/>
</dbReference>
<reference evidence="12 13" key="1">
    <citation type="submission" date="2017-02" db="EMBL/GenBank/DDBJ databases">
        <authorList>
            <person name="Peterson S.W."/>
        </authorList>
    </citation>
    <scope>NUCLEOTIDE SEQUENCE [LARGE SCALE GENOMIC DNA]</scope>
    <source>
        <strain evidence="12">C6</strain>
    </source>
</reference>
<evidence type="ECO:0000256" key="1">
    <source>
        <dbReference type="ARBA" id="ARBA00004651"/>
    </source>
</evidence>
<feature type="transmembrane region" description="Helical" evidence="8">
    <location>
        <begin position="121"/>
        <end position="143"/>
    </location>
</feature>
<keyword evidence="3" id="KW-1003">Cell membrane</keyword>
<evidence type="ECO:0000256" key="4">
    <source>
        <dbReference type="ARBA" id="ARBA00022692"/>
    </source>
</evidence>
<dbReference type="EMBL" id="QFQJ01000014">
    <property type="protein sequence ID" value="PZQ92704.1"/>
    <property type="molecule type" value="Genomic_DNA"/>
</dbReference>
<evidence type="ECO:0000313" key="10">
    <source>
        <dbReference type="EMBL" id="MDH0657338.1"/>
    </source>
</evidence>
<dbReference type="GO" id="GO:0005886">
    <property type="term" value="C:plasma membrane"/>
    <property type="evidence" value="ECO:0007669"/>
    <property type="project" value="UniProtKB-SubCell"/>
</dbReference>
<dbReference type="Proteomes" id="UP000249282">
    <property type="component" value="Unassembled WGS sequence"/>
</dbReference>
<feature type="transmembrane region" description="Helical" evidence="8">
    <location>
        <begin position="384"/>
        <end position="410"/>
    </location>
</feature>
<evidence type="ECO:0000313" key="12">
    <source>
        <dbReference type="EMBL" id="SJX23142.1"/>
    </source>
</evidence>
<keyword evidence="7 8" id="KW-0472">Membrane</keyword>
<feature type="transmembrane region" description="Helical" evidence="8">
    <location>
        <begin position="222"/>
        <end position="244"/>
    </location>
</feature>
<dbReference type="Proteomes" id="UP001161099">
    <property type="component" value="Unassembled WGS sequence"/>
</dbReference>
<keyword evidence="5" id="KW-0029">Amino-acid transport</keyword>
<evidence type="ECO:0000256" key="6">
    <source>
        <dbReference type="ARBA" id="ARBA00022989"/>
    </source>
</evidence>
<gene>
    <name evidence="12" type="primary">cycA_2</name>
    <name evidence="12" type="ORF">ACNJC6_02798</name>
    <name evidence="11" type="ORF">DI542_04495</name>
    <name evidence="10" type="ORF">N5D11_14680</name>
</gene>
<evidence type="ECO:0000313" key="13">
    <source>
        <dbReference type="Proteomes" id="UP000196240"/>
    </source>
</evidence>
<evidence type="ECO:0000256" key="5">
    <source>
        <dbReference type="ARBA" id="ARBA00022970"/>
    </source>
</evidence>
<comment type="subcellular location">
    <subcellularLocation>
        <location evidence="1">Cell membrane</location>
        <topology evidence="1">Multi-pass membrane protein</topology>
    </subcellularLocation>
</comment>
<dbReference type="Pfam" id="PF00324">
    <property type="entry name" value="AA_permease"/>
    <property type="match status" value="1"/>
</dbReference>
<evidence type="ECO:0000259" key="9">
    <source>
        <dbReference type="Pfam" id="PF00324"/>
    </source>
</evidence>
<dbReference type="RefSeq" id="WP_004981418.1">
    <property type="nucleotide sequence ID" value="NZ_CP045103.1"/>
</dbReference>
<feature type="transmembrane region" description="Helical" evidence="8">
    <location>
        <begin position="62"/>
        <end position="83"/>
    </location>
</feature>
<keyword evidence="4 8" id="KW-0812">Transmembrane</keyword>
<evidence type="ECO:0000256" key="2">
    <source>
        <dbReference type="ARBA" id="ARBA00022448"/>
    </source>
</evidence>
<reference evidence="11 14" key="2">
    <citation type="submission" date="2017-11" db="EMBL/GenBank/DDBJ databases">
        <title>Infants hospitalized years apart are colonized by the same room-sourced microbial strains.</title>
        <authorList>
            <person name="Brooks B."/>
            <person name="Olm M.R."/>
            <person name="Firek B.A."/>
            <person name="Baker R."/>
            <person name="Thomas B.C."/>
            <person name="Morowitz M.J."/>
            <person name="Banfield J.F."/>
        </authorList>
    </citation>
    <scope>NUCLEOTIDE SEQUENCE [LARGE SCALE GENOMIC DNA]</scope>
    <source>
        <strain evidence="11">S2_003_000_R3_20</strain>
    </source>
</reference>
<dbReference type="GO" id="GO:0055085">
    <property type="term" value="P:transmembrane transport"/>
    <property type="evidence" value="ECO:0007669"/>
    <property type="project" value="InterPro"/>
</dbReference>
<dbReference type="EMBL" id="FUUY01000010">
    <property type="protein sequence ID" value="SJX23142.1"/>
    <property type="molecule type" value="Genomic_DNA"/>
</dbReference>
<protein>
    <submittedName>
        <fullName evidence="10">Amino acid permease</fullName>
    </submittedName>
    <submittedName>
        <fullName evidence="12">D-serine/D-alanine/glycine transporter</fullName>
    </submittedName>
</protein>
<evidence type="ECO:0000313" key="14">
    <source>
        <dbReference type="Proteomes" id="UP000249282"/>
    </source>
</evidence>
<keyword evidence="2" id="KW-0813">Transport</keyword>
<evidence type="ECO:0000256" key="8">
    <source>
        <dbReference type="SAM" id="Phobius"/>
    </source>
</evidence>
<proteinExistence type="predicted"/>
<reference evidence="10" key="3">
    <citation type="submission" date="2022-09" db="EMBL/GenBank/DDBJ databases">
        <title>Intensive care unit water sources are persistently colonized with multi-drug resistant bacteria and are the site of extensive horizontal gene transfer of antibiotic resistance genes.</title>
        <authorList>
            <person name="Diorio-Toth L."/>
        </authorList>
    </citation>
    <scope>NUCLEOTIDE SEQUENCE</scope>
    <source>
        <strain evidence="10">GD03851</strain>
    </source>
</reference>
<dbReference type="FunFam" id="1.20.1740.10:FF:000001">
    <property type="entry name" value="Amino acid permease"/>
    <property type="match status" value="1"/>
</dbReference>
<evidence type="ECO:0000256" key="7">
    <source>
        <dbReference type="ARBA" id="ARBA00023136"/>
    </source>
</evidence>
<feature type="domain" description="Amino acid permease/ SLC12A" evidence="9">
    <location>
        <begin position="40"/>
        <end position="481"/>
    </location>
</feature>
<feature type="transmembrane region" description="Helical" evidence="8">
    <location>
        <begin position="149"/>
        <end position="170"/>
    </location>
</feature>
<dbReference type="PANTHER" id="PTHR43495">
    <property type="entry name" value="GABA PERMEASE"/>
    <property type="match status" value="1"/>
</dbReference>
<accession>A0A1R7QFS2</accession>
<feature type="transmembrane region" description="Helical" evidence="8">
    <location>
        <begin position="430"/>
        <end position="448"/>
    </location>
</feature>
<dbReference type="Proteomes" id="UP000196240">
    <property type="component" value="Unassembled WGS sequence"/>
</dbReference>
<feature type="transmembrane region" description="Helical" evidence="8">
    <location>
        <begin position="299"/>
        <end position="324"/>
    </location>
</feature>
<dbReference type="PIRSF" id="PIRSF006060">
    <property type="entry name" value="AA_transporter"/>
    <property type="match status" value="1"/>
</dbReference>
<feature type="transmembrane region" description="Helical" evidence="8">
    <location>
        <begin position="356"/>
        <end position="378"/>
    </location>
</feature>
<evidence type="ECO:0000313" key="11">
    <source>
        <dbReference type="EMBL" id="PZQ92704.1"/>
    </source>
</evidence>
<feature type="transmembrane region" description="Helical" evidence="8">
    <location>
        <begin position="454"/>
        <end position="472"/>
    </location>
</feature>
<name>A0A1R7QFS2_ACIJO</name>
<dbReference type="GO" id="GO:0006865">
    <property type="term" value="P:amino acid transport"/>
    <property type="evidence" value="ECO:0007669"/>
    <property type="project" value="UniProtKB-KW"/>
</dbReference>
<feature type="transmembrane region" description="Helical" evidence="8">
    <location>
        <begin position="265"/>
        <end position="287"/>
    </location>
</feature>
<sequence>MMNGKQTHQQKEPLEGDLLGGHHYESVEEEQLQRSLTNRHIQMIAIGGAIGTGLFMGSGKTLAVSGTSIILTYLIIGFFFFFVMRAMGELLLSNTNYKSFADFATAYLGPWAGFFLGWSYWLSWIVTAIADVIVIGGYAQFWYPDLPAWIPAFTSIAILTLLNFVAVKLFGEVEFWFALIKIIAIIMFLLVGVYLITIGFVSPDGVKASLAHVVEKESLFPYGLTGFLAGFQIAVFAFVGIELVGTTAAETKDPHHALPRAINSIPLRILLFYIGALVCIIAVTSWSQISPDKSPFVEMFTLIGLPAAASIVNFVVATSAMSSANSGVFATSRMLFGLAVEKDAPKSFARLSKSKVPVLSLMFSMFCVVVGTSILFIVPDVMTAFIIISAFTSILCIFTFAMIILSYLAYRKKAPELHEQSAYKMPGGRFMAWFTLLFLIFVVAILALDHDTMISLAFSPLWFIGLGIAYYYKTKKYAERNWILTHGRRIEQDEMPENN</sequence>